<evidence type="ECO:0000259" key="1">
    <source>
        <dbReference type="Pfam" id="PF00544"/>
    </source>
</evidence>
<proteinExistence type="predicted"/>
<evidence type="ECO:0000313" key="2">
    <source>
        <dbReference type="EMBL" id="AKS09113.1"/>
    </source>
</evidence>
<evidence type="ECO:0000313" key="3">
    <source>
        <dbReference type="Proteomes" id="UP000036608"/>
    </source>
</evidence>
<dbReference type="PATRIC" id="fig|200450.3.peg.5001"/>
<dbReference type="InterPro" id="IPR002022">
    <property type="entry name" value="Pec_lyase"/>
</dbReference>
<dbReference type="Gene3D" id="2.160.20.10">
    <property type="entry name" value="Single-stranded right-handed beta-helix, Pectin lyase-like"/>
    <property type="match status" value="1"/>
</dbReference>
<accession>A0A0H5AG51</accession>
<dbReference type="KEGG" id="ptv:AA957_24350"/>
<dbReference type="Proteomes" id="UP000036608">
    <property type="component" value="Chromosome"/>
</dbReference>
<gene>
    <name evidence="2" type="ORF">AA957_24350</name>
</gene>
<protein>
    <recommendedName>
        <fullName evidence="1">Pectate lyase domain-containing protein</fullName>
    </recommendedName>
</protein>
<feature type="domain" description="Pectate lyase" evidence="1">
    <location>
        <begin position="3"/>
        <end position="74"/>
    </location>
</feature>
<reference evidence="2 3" key="1">
    <citation type="journal article" date="2015" name="Genome Announc.">
        <title>Complete Genome Sequence of the Rhizobacterium Pseudomonas trivialis Strain IHBB745 with Multiple Plant Growth-Promoting Activities and Tolerance to Desiccation and Alkalinity.</title>
        <authorList>
            <person name="Gulati A."/>
            <person name="Swarnkar M.K."/>
            <person name="Vyas P."/>
            <person name="Rahi P."/>
            <person name="Thakur R."/>
            <person name="Thakur N."/>
            <person name="Singh A.K."/>
        </authorList>
    </citation>
    <scope>NUCLEOTIDE SEQUENCE [LARGE SCALE GENOMIC DNA]</scope>
    <source>
        <strain evidence="3">745</strain>
    </source>
</reference>
<reference evidence="3" key="2">
    <citation type="submission" date="2015-05" db="EMBL/GenBank/DDBJ databases">
        <authorList>
            <person name="Swarnkar M.K."/>
            <person name="Vyas P."/>
            <person name="Rahi P."/>
            <person name="Thakur R."/>
            <person name="Thakur N."/>
            <person name="Singh A.K."/>
            <person name="Gulati A."/>
        </authorList>
    </citation>
    <scope>NUCLEOTIDE SEQUENCE [LARGE SCALE GENOMIC DNA]</scope>
    <source>
        <strain evidence="3">745</strain>
    </source>
</reference>
<organism evidence="2 3">
    <name type="scientific">Pseudomonas trivialis</name>
    <dbReference type="NCBI Taxonomy" id="200450"/>
    <lineage>
        <taxon>Bacteria</taxon>
        <taxon>Pseudomonadati</taxon>
        <taxon>Pseudomonadota</taxon>
        <taxon>Gammaproteobacteria</taxon>
        <taxon>Pseudomonadales</taxon>
        <taxon>Pseudomonadaceae</taxon>
        <taxon>Pseudomonas</taxon>
    </lineage>
</organism>
<dbReference type="InterPro" id="IPR012334">
    <property type="entry name" value="Pectin_lyas_fold"/>
</dbReference>
<sequence length="83" mass="8587">MVGILLFSSLPAHAADIWLDVATTGWATQNGGTKGDSRAAANDIYTVKKAAELKKALSASAGSDGRITITGTLRTDSLAQPNR</sequence>
<name>A0A0H5AG51_9PSED</name>
<dbReference type="EMBL" id="CP011507">
    <property type="protein sequence ID" value="AKS09113.1"/>
    <property type="molecule type" value="Genomic_DNA"/>
</dbReference>
<dbReference type="Pfam" id="PF00544">
    <property type="entry name" value="Pectate_lyase_4"/>
    <property type="match status" value="1"/>
</dbReference>
<dbReference type="AlphaFoldDB" id="A0A0H5AG51"/>